<keyword evidence="1" id="KW-0732">Signal</keyword>
<evidence type="ECO:0000313" key="4">
    <source>
        <dbReference type="Proteomes" id="UP000095230"/>
    </source>
</evidence>
<name>A0A1E5IQE9_SHECO</name>
<dbReference type="RefSeq" id="WP_037428016.1">
    <property type="nucleotide sequence ID" value="NZ_BPEU01000016.1"/>
</dbReference>
<reference evidence="2 5" key="2">
    <citation type="submission" date="2021-05" db="EMBL/GenBank/DDBJ databases">
        <title>Molecular characterization for Shewanella algae harboring chromosomal blaOXA-55-like strains isolated from clinical and environment sample.</title>
        <authorList>
            <person name="Ohama Y."/>
            <person name="Aoki K."/>
            <person name="Harada S."/>
            <person name="Moriya K."/>
            <person name="Ishii Y."/>
            <person name="Tateda K."/>
        </authorList>
    </citation>
    <scope>NUCLEOTIDE SEQUENCE [LARGE SCALE GENOMIC DNA]</scope>
    <source>
        <strain evidence="2 5">MBTL60-118</strain>
    </source>
</reference>
<dbReference type="STRING" id="23.BEL05_10935"/>
<dbReference type="AlphaFoldDB" id="A0A1E5IQE9"/>
<dbReference type="OrthoDB" id="6400311at2"/>
<reference evidence="3 4" key="1">
    <citation type="submission" date="2016-07" db="EMBL/GenBank/DDBJ databases">
        <title>Whole-genome of two Shewanella species isolated from a digestive organ of sea cucumber Apostichopus japonicus Selenka 1867.</title>
        <authorList>
            <person name="Hong H.-H."/>
            <person name="Choi H."/>
            <person name="Cheon S."/>
            <person name="Oh J.-S."/>
            <person name="Lee H.-G."/>
            <person name="Park C."/>
        </authorList>
    </citation>
    <scope>NUCLEOTIDE SEQUENCE [LARGE SCALE GENOMIC DNA]</scope>
    <source>
        <strain evidence="3 4">CSB03KR</strain>
    </source>
</reference>
<evidence type="ECO:0000313" key="2">
    <source>
        <dbReference type="EMBL" id="GIU41739.1"/>
    </source>
</evidence>
<organism evidence="3 4">
    <name type="scientific">Shewanella colwelliana</name>
    <name type="common">Alteromonas colwelliana</name>
    <dbReference type="NCBI Taxonomy" id="23"/>
    <lineage>
        <taxon>Bacteria</taxon>
        <taxon>Pseudomonadati</taxon>
        <taxon>Pseudomonadota</taxon>
        <taxon>Gammaproteobacteria</taxon>
        <taxon>Alteromonadales</taxon>
        <taxon>Shewanellaceae</taxon>
        <taxon>Shewanella</taxon>
    </lineage>
</organism>
<accession>A0A1E5IQE9</accession>
<evidence type="ECO:0000256" key="1">
    <source>
        <dbReference type="SAM" id="SignalP"/>
    </source>
</evidence>
<evidence type="ECO:0000313" key="5">
    <source>
        <dbReference type="Proteomes" id="UP000773469"/>
    </source>
</evidence>
<feature type="chain" id="PRO_5009178955" evidence="1">
    <location>
        <begin position="21"/>
        <end position="127"/>
    </location>
</feature>
<dbReference type="Proteomes" id="UP000095230">
    <property type="component" value="Unassembled WGS sequence"/>
</dbReference>
<keyword evidence="5" id="KW-1185">Reference proteome</keyword>
<dbReference type="EMBL" id="MCBT01000046">
    <property type="protein sequence ID" value="OEG72779.1"/>
    <property type="molecule type" value="Genomic_DNA"/>
</dbReference>
<dbReference type="EMBL" id="BPEU01000016">
    <property type="protein sequence ID" value="GIU41739.1"/>
    <property type="molecule type" value="Genomic_DNA"/>
</dbReference>
<gene>
    <name evidence="3" type="ORF">BEL05_10935</name>
    <name evidence="2" type="ORF">TUM3794_23400</name>
</gene>
<feature type="signal peptide" evidence="1">
    <location>
        <begin position="1"/>
        <end position="20"/>
    </location>
</feature>
<dbReference type="Proteomes" id="UP000773469">
    <property type="component" value="Unassembled WGS sequence"/>
</dbReference>
<comment type="caution">
    <text evidence="3">The sequence shown here is derived from an EMBL/GenBank/DDBJ whole genome shotgun (WGS) entry which is preliminary data.</text>
</comment>
<evidence type="ECO:0000313" key="3">
    <source>
        <dbReference type="EMBL" id="OEG72779.1"/>
    </source>
</evidence>
<proteinExistence type="predicted"/>
<sequence>MKTHIVAAMLSLGMVAGASATQLEACNTDINSVSCHYYLEGVVDGALMYKPNATGKRIESDGYESRALKYRSGKRFEEANRTYCESRIPDREVLVTGLAEAFSEGSISNIDELNAVMYSLMDCQRLQ</sequence>
<protein>
    <submittedName>
        <fullName evidence="3">Uncharacterized protein</fullName>
    </submittedName>
</protein>